<dbReference type="OrthoDB" id="9786483at2"/>
<proteinExistence type="predicted"/>
<organism evidence="2 3">
    <name type="scientific">Desulfonatronum thiosulfatophilum</name>
    <dbReference type="NCBI Taxonomy" id="617002"/>
    <lineage>
        <taxon>Bacteria</taxon>
        <taxon>Pseudomonadati</taxon>
        <taxon>Thermodesulfobacteriota</taxon>
        <taxon>Desulfovibrionia</taxon>
        <taxon>Desulfovibrionales</taxon>
        <taxon>Desulfonatronaceae</taxon>
        <taxon>Desulfonatronum</taxon>
    </lineage>
</organism>
<feature type="domain" description="Phospholipase C/D" evidence="1">
    <location>
        <begin position="26"/>
        <end position="159"/>
    </location>
</feature>
<protein>
    <submittedName>
        <fullName evidence="2">Zinc dependent phospholipase C</fullName>
    </submittedName>
</protein>
<evidence type="ECO:0000259" key="1">
    <source>
        <dbReference type="Pfam" id="PF00882"/>
    </source>
</evidence>
<name>A0A1G6BC21_9BACT</name>
<gene>
    <name evidence="2" type="ORF">SAMN05660653_00876</name>
</gene>
<evidence type="ECO:0000313" key="2">
    <source>
        <dbReference type="EMBL" id="SDB18136.1"/>
    </source>
</evidence>
<sequence length="236" mass="27152">MFIRCLFVLVGLLVIPSTAWAWGPLTHIYVASELFAYASIIPPAIFGLLSRYRQDFLYGNLMADMILGKSHLPEDKSPHSWATGMRFLEQARNESEQAFAYGYLCHLAADTVAHGVLLEEQQDVSHAWLEMQADAMIHKAYWLQSVSFSRAVQRRNDRFLESSLNSYIFSFKTNRRIYKSFVFLSLLNFSRKKTCVSRDYIQELHDNSLARMICVLREGEKSLVLHENPMAAKNIC</sequence>
<dbReference type="InterPro" id="IPR029002">
    <property type="entry name" value="PLPC/GPLD1"/>
</dbReference>
<evidence type="ECO:0000313" key="3">
    <source>
        <dbReference type="Proteomes" id="UP000198771"/>
    </source>
</evidence>
<dbReference type="Proteomes" id="UP000198771">
    <property type="component" value="Unassembled WGS sequence"/>
</dbReference>
<reference evidence="2 3" key="1">
    <citation type="submission" date="2016-10" db="EMBL/GenBank/DDBJ databases">
        <authorList>
            <person name="de Groot N.N."/>
        </authorList>
    </citation>
    <scope>NUCLEOTIDE SEQUENCE [LARGE SCALE GENOMIC DNA]</scope>
    <source>
        <strain evidence="2 3">ASO4-2</strain>
    </source>
</reference>
<dbReference type="STRING" id="617002.SAMN05660653_00876"/>
<dbReference type="EMBL" id="FMXO01000004">
    <property type="protein sequence ID" value="SDB18136.1"/>
    <property type="molecule type" value="Genomic_DNA"/>
</dbReference>
<dbReference type="Pfam" id="PF00882">
    <property type="entry name" value="Zn_dep_PLPC"/>
    <property type="match status" value="1"/>
</dbReference>
<dbReference type="AlphaFoldDB" id="A0A1G6BC21"/>
<dbReference type="RefSeq" id="WP_092117640.1">
    <property type="nucleotide sequence ID" value="NZ_FMXO01000004.1"/>
</dbReference>
<accession>A0A1G6BC21</accession>
<keyword evidence="3" id="KW-1185">Reference proteome</keyword>